<comment type="catalytic activity">
    <reaction evidence="17">
        <text>N-acetylneuraminate(in) + H(+)(in) = N-acetylneuraminate(out) + H(+)(out)</text>
        <dbReference type="Rhea" id="RHEA:28987"/>
        <dbReference type="ChEBI" id="CHEBI:15378"/>
        <dbReference type="ChEBI" id="CHEBI:35418"/>
    </reaction>
    <physiologicalReaction direction="right-to-left" evidence="17">
        <dbReference type="Rhea" id="RHEA:28989"/>
    </physiologicalReaction>
</comment>
<gene>
    <name evidence="28" type="ORF">CINCED_3A010865</name>
</gene>
<evidence type="ECO:0000256" key="2">
    <source>
        <dbReference type="ARBA" id="ARBA00004554"/>
    </source>
</evidence>
<dbReference type="InterPro" id="IPR011701">
    <property type="entry name" value="MFS"/>
</dbReference>
<feature type="transmembrane region" description="Helical" evidence="26">
    <location>
        <begin position="251"/>
        <end position="271"/>
    </location>
</feature>
<name>A0A5E4N9D2_9HEMI</name>
<dbReference type="AlphaFoldDB" id="A0A5E4N9D2"/>
<evidence type="ECO:0000256" key="15">
    <source>
        <dbReference type="ARBA" id="ARBA00050101"/>
    </source>
</evidence>
<dbReference type="FunFam" id="1.20.1250.20:FF:000003">
    <property type="entry name" value="Solute carrier family 17 member 3"/>
    <property type="match status" value="1"/>
</dbReference>
<dbReference type="GO" id="GO:0006820">
    <property type="term" value="P:monoatomic anion transport"/>
    <property type="evidence" value="ECO:0007669"/>
    <property type="project" value="TreeGrafter"/>
</dbReference>
<keyword evidence="11 26" id="KW-0472">Membrane</keyword>
<evidence type="ECO:0000256" key="19">
    <source>
        <dbReference type="ARBA" id="ARBA00051447"/>
    </source>
</evidence>
<comment type="catalytic activity">
    <reaction evidence="15">
        <text>2 nitrate(out) + H(+)(out) = 2 nitrate(in) + H(+)(in)</text>
        <dbReference type="Rhea" id="RHEA:71539"/>
        <dbReference type="ChEBI" id="CHEBI:15378"/>
        <dbReference type="ChEBI" id="CHEBI:17632"/>
    </reaction>
    <physiologicalReaction direction="left-to-right" evidence="15">
        <dbReference type="Rhea" id="RHEA:71540"/>
    </physiologicalReaction>
</comment>
<evidence type="ECO:0000256" key="18">
    <source>
        <dbReference type="ARBA" id="ARBA00051403"/>
    </source>
</evidence>
<feature type="transmembrane region" description="Helical" evidence="26">
    <location>
        <begin position="68"/>
        <end position="90"/>
    </location>
</feature>
<feature type="transmembrane region" description="Helical" evidence="26">
    <location>
        <begin position="157"/>
        <end position="175"/>
    </location>
</feature>
<evidence type="ECO:0000256" key="16">
    <source>
        <dbReference type="ARBA" id="ARBA00050554"/>
    </source>
</evidence>
<evidence type="ECO:0000256" key="8">
    <source>
        <dbReference type="ARBA" id="ARBA00022847"/>
    </source>
</evidence>
<dbReference type="GO" id="GO:0016323">
    <property type="term" value="C:basolateral plasma membrane"/>
    <property type="evidence" value="ECO:0007669"/>
    <property type="project" value="UniProtKB-SubCell"/>
</dbReference>
<dbReference type="FunFam" id="1.20.1250.20:FF:000067">
    <property type="entry name" value="sialin isoform X2"/>
    <property type="match status" value="1"/>
</dbReference>
<proteinExistence type="predicted"/>
<dbReference type="CDD" id="cd17318">
    <property type="entry name" value="MFS_SLC17"/>
    <property type="match status" value="1"/>
</dbReference>
<evidence type="ECO:0000256" key="21">
    <source>
        <dbReference type="ARBA" id="ARBA00056891"/>
    </source>
</evidence>
<evidence type="ECO:0000256" key="25">
    <source>
        <dbReference type="ARBA" id="ARBA00081925"/>
    </source>
</evidence>
<dbReference type="GO" id="GO:0015293">
    <property type="term" value="F:symporter activity"/>
    <property type="evidence" value="ECO:0007669"/>
    <property type="project" value="UniProtKB-KW"/>
</dbReference>
<keyword evidence="6" id="KW-1003">Cell membrane</keyword>
<reference evidence="28 29" key="1">
    <citation type="submission" date="2019-08" db="EMBL/GenBank/DDBJ databases">
        <authorList>
            <person name="Alioto T."/>
            <person name="Alioto T."/>
            <person name="Gomez Garrido J."/>
        </authorList>
    </citation>
    <scope>NUCLEOTIDE SEQUENCE [LARGE SCALE GENOMIC DNA]</scope>
</reference>
<feature type="transmembrane region" description="Helical" evidence="26">
    <location>
        <begin position="23"/>
        <end position="48"/>
    </location>
</feature>
<comment type="subcellular location">
    <subcellularLocation>
        <location evidence="2">Basolateral cell membrane</location>
        <topology evidence="2">Multi-pass membrane protein</topology>
    </subcellularLocation>
    <subcellularLocation>
        <location evidence="3">Cytoplasmic vesicle</location>
        <location evidence="3">Secretory vesicle membrane</location>
        <topology evidence="3">Multi-pass membrane protein</topology>
    </subcellularLocation>
    <subcellularLocation>
        <location evidence="1">Cytoplasmic vesicle</location>
        <location evidence="1">Secretory vesicle</location>
        <location evidence="1">Synaptic vesicle membrane</location>
    </subcellularLocation>
    <subcellularLocation>
        <location evidence="4">Lysosome membrane</location>
    </subcellularLocation>
</comment>
<evidence type="ECO:0000256" key="10">
    <source>
        <dbReference type="ARBA" id="ARBA00023018"/>
    </source>
</evidence>
<comment type="function">
    <text evidence="21">Receptor for CM101, a polysaccharide produced by group B Streptococcus with antipathoangiogenic properties.</text>
</comment>
<protein>
    <recommendedName>
        <fullName evidence="22">Sialin</fullName>
    </recommendedName>
    <alternativeName>
        <fullName evidence="25">H(+)/nitrate cotransporter</fullName>
    </alternativeName>
    <alternativeName>
        <fullName evidence="23">H(+)/sialic acid cotransporter</fullName>
    </alternativeName>
    <alternativeName>
        <fullName evidence="24">Vesicular excitatory amino acid transporter</fullName>
    </alternativeName>
</protein>
<keyword evidence="29" id="KW-1185">Reference proteome</keyword>
<evidence type="ECO:0000259" key="27">
    <source>
        <dbReference type="PROSITE" id="PS50850"/>
    </source>
</evidence>
<evidence type="ECO:0000256" key="23">
    <source>
        <dbReference type="ARBA" id="ARBA00080244"/>
    </source>
</evidence>
<keyword evidence="12" id="KW-0325">Glycoprotein</keyword>
<comment type="catalytic activity">
    <reaction evidence="18">
        <text>N-acetyl-L-aspartyl-L-glutamate(out) = N-acetyl-L-aspartyl-L-glutamate(in)</text>
        <dbReference type="Rhea" id="RHEA:72599"/>
        <dbReference type="ChEBI" id="CHEBI:76931"/>
    </reaction>
    <physiologicalReaction direction="left-to-right" evidence="18">
        <dbReference type="Rhea" id="RHEA:72600"/>
    </physiologicalReaction>
</comment>
<dbReference type="OrthoDB" id="2985014at2759"/>
<evidence type="ECO:0000256" key="24">
    <source>
        <dbReference type="ARBA" id="ARBA00081195"/>
    </source>
</evidence>
<keyword evidence="8" id="KW-0769">Symport</keyword>
<evidence type="ECO:0000256" key="14">
    <source>
        <dbReference type="ARBA" id="ARBA00023329"/>
    </source>
</evidence>
<evidence type="ECO:0000256" key="4">
    <source>
        <dbReference type="ARBA" id="ARBA00004656"/>
    </source>
</evidence>
<keyword evidence="9 26" id="KW-1133">Transmembrane helix</keyword>
<feature type="transmembrane region" description="Helical" evidence="26">
    <location>
        <begin position="351"/>
        <end position="373"/>
    </location>
</feature>
<dbReference type="Proteomes" id="UP000325440">
    <property type="component" value="Unassembled WGS sequence"/>
</dbReference>
<sequence length="472" mass="52460">MDKTSDKPSEWQPSFWKQRRNQVAFLAFFGFFNVFLLRVNLSVSIVAMSTALDLGTTNEFDWSMELRGAILSSFFYGYFFTQIIGGVLGAKFGGVRLIGISIFITGFLTVLTPVAARFSVFLVIGLRAIEGIFEGMTYPAIYAVWSRWAPPDECTRLGSFALSGSYLGTVVGYPMCGWLAENFGWPSTFYVPGCISIMWCVIWLTCVAESPINDKFITKQELKYIVDSIGPTSDKKNCISKYPWKDIFTSMPVWAIACAHFCENWGFYTLLTQLPSYMSEVLKFNIEKGSLLSATPYLVMTIILQTTGFFADWLRKKNVLTNTQIRKFFNCSAFLSQAVFMFLVGNSKNSVESIICLTLGVGLGAFAIPGFMVNPLDIAPQYASIVLGISNTIATIPGIISPMLTGFIVKNKTAEEWKLVFLISSGLYLFGAIFYAIFASGERQTWAIIVKADENNGVDGSHDNKTFAMKTS</sequence>
<evidence type="ECO:0000313" key="28">
    <source>
        <dbReference type="EMBL" id="VVC38183.1"/>
    </source>
</evidence>
<keyword evidence="10" id="KW-0770">Synapse</keyword>
<feature type="transmembrane region" description="Helical" evidence="26">
    <location>
        <begin position="419"/>
        <end position="438"/>
    </location>
</feature>
<accession>A0A5E4N9D2</accession>
<comment type="catalytic activity">
    <reaction evidence="20">
        <text>D-glucuronate(out) + H(+)(out) = D-glucuronate(in) + H(+)(in)</text>
        <dbReference type="Rhea" id="RHEA:72591"/>
        <dbReference type="ChEBI" id="CHEBI:15378"/>
        <dbReference type="ChEBI" id="CHEBI:58720"/>
    </reaction>
    <physiologicalReaction direction="left-to-right" evidence="20">
        <dbReference type="Rhea" id="RHEA:72592"/>
    </physiologicalReaction>
</comment>
<feature type="transmembrane region" description="Helical" evidence="26">
    <location>
        <begin position="97"/>
        <end position="116"/>
    </location>
</feature>
<keyword evidence="5" id="KW-0813">Transport</keyword>
<evidence type="ECO:0000256" key="13">
    <source>
        <dbReference type="ARBA" id="ARBA00023228"/>
    </source>
</evidence>
<dbReference type="GO" id="GO:0005765">
    <property type="term" value="C:lysosomal membrane"/>
    <property type="evidence" value="ECO:0007669"/>
    <property type="project" value="UniProtKB-SubCell"/>
</dbReference>
<evidence type="ECO:0000256" key="20">
    <source>
        <dbReference type="ARBA" id="ARBA00051612"/>
    </source>
</evidence>
<dbReference type="PANTHER" id="PTHR11662">
    <property type="entry name" value="SOLUTE CARRIER FAMILY 17"/>
    <property type="match status" value="1"/>
</dbReference>
<feature type="transmembrane region" description="Helical" evidence="26">
    <location>
        <begin position="327"/>
        <end position="345"/>
    </location>
</feature>
<feature type="transmembrane region" description="Helical" evidence="26">
    <location>
        <begin position="122"/>
        <end position="145"/>
    </location>
</feature>
<feature type="transmembrane region" description="Helical" evidence="26">
    <location>
        <begin position="187"/>
        <end position="208"/>
    </location>
</feature>
<comment type="catalytic activity">
    <reaction evidence="19">
        <text>L-glutamate(out) = L-glutamate(in)</text>
        <dbReference type="Rhea" id="RHEA:66336"/>
        <dbReference type="ChEBI" id="CHEBI:29985"/>
    </reaction>
    <physiologicalReaction direction="left-to-right" evidence="19">
        <dbReference type="Rhea" id="RHEA:66337"/>
    </physiologicalReaction>
</comment>
<feature type="transmembrane region" description="Helical" evidence="26">
    <location>
        <begin position="291"/>
        <end position="315"/>
    </location>
</feature>
<organism evidence="28 29">
    <name type="scientific">Cinara cedri</name>
    <dbReference type="NCBI Taxonomy" id="506608"/>
    <lineage>
        <taxon>Eukaryota</taxon>
        <taxon>Metazoa</taxon>
        <taxon>Ecdysozoa</taxon>
        <taxon>Arthropoda</taxon>
        <taxon>Hexapoda</taxon>
        <taxon>Insecta</taxon>
        <taxon>Pterygota</taxon>
        <taxon>Neoptera</taxon>
        <taxon>Paraneoptera</taxon>
        <taxon>Hemiptera</taxon>
        <taxon>Sternorrhyncha</taxon>
        <taxon>Aphidomorpha</taxon>
        <taxon>Aphidoidea</taxon>
        <taxon>Aphididae</taxon>
        <taxon>Lachninae</taxon>
        <taxon>Cinara</taxon>
    </lineage>
</organism>
<dbReference type="GO" id="GO:0030672">
    <property type="term" value="C:synaptic vesicle membrane"/>
    <property type="evidence" value="ECO:0007669"/>
    <property type="project" value="UniProtKB-SubCell"/>
</dbReference>
<evidence type="ECO:0000256" key="1">
    <source>
        <dbReference type="ARBA" id="ARBA00004432"/>
    </source>
</evidence>
<evidence type="ECO:0000256" key="6">
    <source>
        <dbReference type="ARBA" id="ARBA00022475"/>
    </source>
</evidence>
<evidence type="ECO:0000256" key="3">
    <source>
        <dbReference type="ARBA" id="ARBA00004638"/>
    </source>
</evidence>
<evidence type="ECO:0000256" key="22">
    <source>
        <dbReference type="ARBA" id="ARBA00069713"/>
    </source>
</evidence>
<evidence type="ECO:0000256" key="11">
    <source>
        <dbReference type="ARBA" id="ARBA00023136"/>
    </source>
</evidence>
<evidence type="ECO:0000256" key="12">
    <source>
        <dbReference type="ARBA" id="ARBA00023180"/>
    </source>
</evidence>
<dbReference type="InterPro" id="IPR036259">
    <property type="entry name" value="MFS_trans_sf"/>
</dbReference>
<evidence type="ECO:0000256" key="7">
    <source>
        <dbReference type="ARBA" id="ARBA00022692"/>
    </source>
</evidence>
<dbReference type="PROSITE" id="PS50850">
    <property type="entry name" value="MFS"/>
    <property type="match status" value="1"/>
</dbReference>
<dbReference type="PANTHER" id="PTHR11662:SF455">
    <property type="entry name" value="GH23975P"/>
    <property type="match status" value="1"/>
</dbReference>
<evidence type="ECO:0000256" key="9">
    <source>
        <dbReference type="ARBA" id="ARBA00022989"/>
    </source>
</evidence>
<evidence type="ECO:0000256" key="5">
    <source>
        <dbReference type="ARBA" id="ARBA00022448"/>
    </source>
</evidence>
<comment type="catalytic activity">
    <reaction evidence="16">
        <text>L-aspartate(out) = L-aspartate(in)</text>
        <dbReference type="Rhea" id="RHEA:66332"/>
        <dbReference type="ChEBI" id="CHEBI:29991"/>
    </reaction>
    <physiologicalReaction direction="left-to-right" evidence="16">
        <dbReference type="Rhea" id="RHEA:66333"/>
    </physiologicalReaction>
</comment>
<keyword evidence="13" id="KW-0458">Lysosome</keyword>
<dbReference type="EMBL" id="CABPRJ010001464">
    <property type="protein sequence ID" value="VVC38183.1"/>
    <property type="molecule type" value="Genomic_DNA"/>
</dbReference>
<feature type="domain" description="Major facilitator superfamily (MFS) profile" evidence="27">
    <location>
        <begin position="23"/>
        <end position="443"/>
    </location>
</feature>
<feature type="transmembrane region" description="Helical" evidence="26">
    <location>
        <begin position="385"/>
        <end position="407"/>
    </location>
</feature>
<evidence type="ECO:0000313" key="29">
    <source>
        <dbReference type="Proteomes" id="UP000325440"/>
    </source>
</evidence>
<evidence type="ECO:0000256" key="17">
    <source>
        <dbReference type="ARBA" id="ARBA00050625"/>
    </source>
</evidence>
<keyword evidence="7 26" id="KW-0812">Transmembrane</keyword>
<dbReference type="SUPFAM" id="SSF103473">
    <property type="entry name" value="MFS general substrate transporter"/>
    <property type="match status" value="1"/>
</dbReference>
<dbReference type="InterPro" id="IPR020846">
    <property type="entry name" value="MFS_dom"/>
</dbReference>
<dbReference type="GO" id="GO:0046942">
    <property type="term" value="P:carboxylic acid transport"/>
    <property type="evidence" value="ECO:0007669"/>
    <property type="project" value="UniProtKB-ARBA"/>
</dbReference>
<keyword evidence="14" id="KW-0968">Cytoplasmic vesicle</keyword>
<dbReference type="Gene3D" id="1.20.1250.20">
    <property type="entry name" value="MFS general substrate transporter like domains"/>
    <property type="match status" value="2"/>
</dbReference>
<dbReference type="Pfam" id="PF07690">
    <property type="entry name" value="MFS_1"/>
    <property type="match status" value="1"/>
</dbReference>
<dbReference type="InterPro" id="IPR050382">
    <property type="entry name" value="MFS_Na/Anion_cotransporter"/>
</dbReference>
<evidence type="ECO:0000256" key="26">
    <source>
        <dbReference type="SAM" id="Phobius"/>
    </source>
</evidence>